<reference evidence="2" key="1">
    <citation type="journal article" date="2020" name="Stud. Mycol.">
        <title>101 Dothideomycetes genomes: a test case for predicting lifestyles and emergence of pathogens.</title>
        <authorList>
            <person name="Haridas S."/>
            <person name="Albert R."/>
            <person name="Binder M."/>
            <person name="Bloem J."/>
            <person name="Labutti K."/>
            <person name="Salamov A."/>
            <person name="Andreopoulos B."/>
            <person name="Baker S."/>
            <person name="Barry K."/>
            <person name="Bills G."/>
            <person name="Bluhm B."/>
            <person name="Cannon C."/>
            <person name="Castanera R."/>
            <person name="Culley D."/>
            <person name="Daum C."/>
            <person name="Ezra D."/>
            <person name="Gonzalez J."/>
            <person name="Henrissat B."/>
            <person name="Kuo A."/>
            <person name="Liang C."/>
            <person name="Lipzen A."/>
            <person name="Lutzoni F."/>
            <person name="Magnuson J."/>
            <person name="Mondo S."/>
            <person name="Nolan M."/>
            <person name="Ohm R."/>
            <person name="Pangilinan J."/>
            <person name="Park H.-J."/>
            <person name="Ramirez L."/>
            <person name="Alfaro M."/>
            <person name="Sun H."/>
            <person name="Tritt A."/>
            <person name="Yoshinaga Y."/>
            <person name="Zwiers L.-H."/>
            <person name="Turgeon B."/>
            <person name="Goodwin S."/>
            <person name="Spatafora J."/>
            <person name="Crous P."/>
            <person name="Grigoriev I."/>
        </authorList>
    </citation>
    <scope>NUCLEOTIDE SEQUENCE</scope>
    <source>
        <strain evidence="2">CBS 125425</strain>
    </source>
</reference>
<name>A0A9P4UYP7_9PLEO</name>
<accession>A0A9P4UYP7</accession>
<keyword evidence="3" id="KW-1185">Reference proteome</keyword>
<feature type="transmembrane region" description="Helical" evidence="1">
    <location>
        <begin position="15"/>
        <end position="36"/>
    </location>
</feature>
<evidence type="ECO:0000256" key="1">
    <source>
        <dbReference type="SAM" id="Phobius"/>
    </source>
</evidence>
<organism evidence="2 3">
    <name type="scientific">Polyplosphaeria fusca</name>
    <dbReference type="NCBI Taxonomy" id="682080"/>
    <lineage>
        <taxon>Eukaryota</taxon>
        <taxon>Fungi</taxon>
        <taxon>Dikarya</taxon>
        <taxon>Ascomycota</taxon>
        <taxon>Pezizomycotina</taxon>
        <taxon>Dothideomycetes</taxon>
        <taxon>Pleosporomycetidae</taxon>
        <taxon>Pleosporales</taxon>
        <taxon>Tetraplosphaeriaceae</taxon>
        <taxon>Polyplosphaeria</taxon>
    </lineage>
</organism>
<protein>
    <submittedName>
        <fullName evidence="2">Uncharacterized protein</fullName>
    </submittedName>
</protein>
<evidence type="ECO:0000313" key="3">
    <source>
        <dbReference type="Proteomes" id="UP000799444"/>
    </source>
</evidence>
<proteinExistence type="predicted"/>
<evidence type="ECO:0000313" key="2">
    <source>
        <dbReference type="EMBL" id="KAF2729435.1"/>
    </source>
</evidence>
<keyword evidence="1" id="KW-1133">Transmembrane helix</keyword>
<dbReference type="EMBL" id="ML996245">
    <property type="protein sequence ID" value="KAF2729435.1"/>
    <property type="molecule type" value="Genomic_DNA"/>
</dbReference>
<feature type="transmembrane region" description="Helical" evidence="1">
    <location>
        <begin position="399"/>
        <end position="425"/>
    </location>
</feature>
<dbReference type="OrthoDB" id="3220769at2759"/>
<keyword evidence="1" id="KW-0472">Membrane</keyword>
<dbReference type="AlphaFoldDB" id="A0A9P4UYP7"/>
<sequence length="495" mass="54981">MNWHFSYSVSRSFPFRYFTILVAVVFIVATVLFSLFNTIVSGYELSISYSTSPNATMEKKLWYDRPGFAGIKKLKPRCESKELGQQQIFHTNKYGLLYTINTVEQLGTSTGDITLPSLVYLNNPLENCSVNYIRLELQMDSRTSQQISWSRWGPSLQAAVSCFTETNLGLMRLNTTVSYDLVPPSTAHPMNDPIWAGAATYGLLRFVKGDNRNDSAMWWSESLMSYSWVTVARAMEDYDLVLKANDGGIEKSTLNFFPNETHISSPNFFIMQWYHLLTAGNFYVGTANYSKAPDKADLEQDLYRKADDLAKAFHSTISIDLGMLKASNIITNATALSAAFTSFNQTDLEKYANVPCGPAVLNTTVEKQAEALGTPNVTTSMIFTNYLCQLPVAKVPASLIVSVLLADLVFLRALWTIVALVAIWWAGKKYDRVDWCAGCLASTQVASTKKHLLAGDEGWEMSETVAPRYEGAAKGQVYTRIGQAHGTSPSGNSPY</sequence>
<keyword evidence="1" id="KW-0812">Transmembrane</keyword>
<dbReference type="Proteomes" id="UP000799444">
    <property type="component" value="Unassembled WGS sequence"/>
</dbReference>
<comment type="caution">
    <text evidence="2">The sequence shown here is derived from an EMBL/GenBank/DDBJ whole genome shotgun (WGS) entry which is preliminary data.</text>
</comment>
<gene>
    <name evidence="2" type="ORF">EJ04DRAFT_475616</name>
</gene>